<dbReference type="GO" id="GO:0042910">
    <property type="term" value="F:xenobiotic transmembrane transporter activity"/>
    <property type="evidence" value="ECO:0007669"/>
    <property type="project" value="InterPro"/>
</dbReference>
<dbReference type="Proteomes" id="UP000279995">
    <property type="component" value="Chromosome I"/>
</dbReference>
<dbReference type="GO" id="GO:1990961">
    <property type="term" value="P:xenobiotic detoxification by transmembrane export across the plasma membrane"/>
    <property type="evidence" value="ECO:0007669"/>
    <property type="project" value="InterPro"/>
</dbReference>
<dbReference type="AlphaFoldDB" id="A0AAD0TWY1"/>
<sequence>MQTQPAKPNLILLLILALLVIFCPMAIDIYLPAFPTIATQFNVTEQQVQQTVAIFMLTVGLGQLIAGPLADKFGRKPVAVVGVSLYAGSALLAYMAPSFAVLMFARALQGLGACATFVVAFAIVRDKYGSERSGQMITYLNGIVCFIPALAPILGAWLTVQFGWRMNFMFLTLFALAGLVITLTLFRETRPADSHYQGHILDLRRFVPILKTPIFLFNSLLCMVAMSAILVYVTLAPGWIITHLGGTVADFTFWFTLNAVLSIVASFITPIYIKRNSQKALRVGVTVLVASGILMIALSHIESAIALMLPILIAALGFALSLGSAAGMALSRFPKQAGTASALIGAMQMSGASVLVFLTQYLGLSTPWLIAFHLLLLAPLWLILMSKKAHTLHPVNT</sequence>
<feature type="transmembrane region" description="Helical" evidence="8">
    <location>
        <begin position="103"/>
        <end position="124"/>
    </location>
</feature>
<name>A0AAD0TWY1_9GAMM</name>
<dbReference type="EMBL" id="CP033065">
    <property type="protein sequence ID" value="AYM86029.1"/>
    <property type="molecule type" value="Genomic_DNA"/>
</dbReference>
<keyword evidence="3 8" id="KW-0813">Transport</keyword>
<dbReference type="GO" id="GO:0005886">
    <property type="term" value="C:plasma membrane"/>
    <property type="evidence" value="ECO:0007669"/>
    <property type="project" value="UniProtKB-SubCell"/>
</dbReference>
<feature type="transmembrane region" description="Helical" evidence="8">
    <location>
        <begin position="166"/>
        <end position="186"/>
    </location>
</feature>
<dbReference type="Pfam" id="PF07690">
    <property type="entry name" value="MFS_1"/>
    <property type="match status" value="1"/>
</dbReference>
<evidence type="ECO:0000313" key="11">
    <source>
        <dbReference type="Proteomes" id="UP000279995"/>
    </source>
</evidence>
<feature type="domain" description="Major facilitator superfamily (MFS) profile" evidence="9">
    <location>
        <begin position="12"/>
        <end position="390"/>
    </location>
</feature>
<dbReference type="InterPro" id="IPR005829">
    <property type="entry name" value="Sugar_transporter_CS"/>
</dbReference>
<dbReference type="PANTHER" id="PTHR23502:SF70">
    <property type="entry name" value="BCR_CFLA FAMILY EFFLUX TRANSPORTER"/>
    <property type="match status" value="1"/>
</dbReference>
<dbReference type="Gene3D" id="1.20.1720.10">
    <property type="entry name" value="Multidrug resistance protein D"/>
    <property type="match status" value="1"/>
</dbReference>
<gene>
    <name evidence="10" type="ORF">D9T18_04560</name>
</gene>
<evidence type="ECO:0000259" key="9">
    <source>
        <dbReference type="PROSITE" id="PS50850"/>
    </source>
</evidence>
<dbReference type="SUPFAM" id="SSF103473">
    <property type="entry name" value="MFS general substrate transporter"/>
    <property type="match status" value="1"/>
</dbReference>
<dbReference type="PROSITE" id="PS50850">
    <property type="entry name" value="MFS"/>
    <property type="match status" value="1"/>
</dbReference>
<dbReference type="RefSeq" id="WP_055252998.1">
    <property type="nucleotide sequence ID" value="NZ_CP033065.1"/>
</dbReference>
<keyword evidence="6 8" id="KW-1133">Transmembrane helix</keyword>
<evidence type="ECO:0000256" key="5">
    <source>
        <dbReference type="ARBA" id="ARBA00022692"/>
    </source>
</evidence>
<keyword evidence="5 8" id="KW-0812">Transmembrane</keyword>
<keyword evidence="4" id="KW-1003">Cell membrane</keyword>
<feature type="transmembrane region" description="Helical" evidence="8">
    <location>
        <begin position="136"/>
        <end position="160"/>
    </location>
</feature>
<evidence type="ECO:0000256" key="4">
    <source>
        <dbReference type="ARBA" id="ARBA00022475"/>
    </source>
</evidence>
<organism evidence="10 11">
    <name type="scientific">Pseudoalteromonas agarivorans</name>
    <dbReference type="NCBI Taxonomy" id="176102"/>
    <lineage>
        <taxon>Bacteria</taxon>
        <taxon>Pseudomonadati</taxon>
        <taxon>Pseudomonadota</taxon>
        <taxon>Gammaproteobacteria</taxon>
        <taxon>Alteromonadales</taxon>
        <taxon>Pseudoalteromonadaceae</taxon>
        <taxon>Pseudoalteromonas</taxon>
    </lineage>
</organism>
<dbReference type="InterPro" id="IPR011701">
    <property type="entry name" value="MFS"/>
</dbReference>
<feature type="transmembrane region" description="Helical" evidence="8">
    <location>
        <begin position="51"/>
        <end position="70"/>
    </location>
</feature>
<feature type="transmembrane region" description="Helical" evidence="8">
    <location>
        <begin position="214"/>
        <end position="241"/>
    </location>
</feature>
<evidence type="ECO:0000256" key="8">
    <source>
        <dbReference type="RuleBase" id="RU365088"/>
    </source>
</evidence>
<evidence type="ECO:0000256" key="3">
    <source>
        <dbReference type="ARBA" id="ARBA00022448"/>
    </source>
</evidence>
<proteinExistence type="inferred from homology"/>
<keyword evidence="7 8" id="KW-0472">Membrane</keyword>
<accession>A0AAD0TWY1</accession>
<protein>
    <recommendedName>
        <fullName evidence="8">Bcr/CflA family efflux transporter</fullName>
    </recommendedName>
</protein>
<keyword evidence="8" id="KW-0997">Cell inner membrane</keyword>
<feature type="transmembrane region" description="Helical" evidence="8">
    <location>
        <begin position="77"/>
        <end position="97"/>
    </location>
</feature>
<dbReference type="PROSITE" id="PS00216">
    <property type="entry name" value="SUGAR_TRANSPORT_1"/>
    <property type="match status" value="1"/>
</dbReference>
<evidence type="ECO:0000256" key="2">
    <source>
        <dbReference type="ARBA" id="ARBA00006236"/>
    </source>
</evidence>
<feature type="transmembrane region" description="Helical" evidence="8">
    <location>
        <begin position="12"/>
        <end position="31"/>
    </location>
</feature>
<evidence type="ECO:0000313" key="10">
    <source>
        <dbReference type="EMBL" id="AYM86029.1"/>
    </source>
</evidence>
<comment type="similarity">
    <text evidence="2 8">Belongs to the major facilitator superfamily. Bcr/CmlA family.</text>
</comment>
<feature type="transmembrane region" description="Helical" evidence="8">
    <location>
        <begin position="307"/>
        <end position="330"/>
    </location>
</feature>
<evidence type="ECO:0000256" key="6">
    <source>
        <dbReference type="ARBA" id="ARBA00022989"/>
    </source>
</evidence>
<dbReference type="CDD" id="cd17320">
    <property type="entry name" value="MFS_MdfA_MDR_like"/>
    <property type="match status" value="1"/>
</dbReference>
<dbReference type="NCBIfam" id="TIGR00710">
    <property type="entry name" value="efflux_Bcr_CflA"/>
    <property type="match status" value="1"/>
</dbReference>
<dbReference type="PANTHER" id="PTHR23502">
    <property type="entry name" value="MAJOR FACILITATOR SUPERFAMILY"/>
    <property type="match status" value="1"/>
</dbReference>
<dbReference type="InterPro" id="IPR020846">
    <property type="entry name" value="MFS_dom"/>
</dbReference>
<feature type="transmembrane region" description="Helical" evidence="8">
    <location>
        <begin position="368"/>
        <end position="384"/>
    </location>
</feature>
<evidence type="ECO:0000256" key="7">
    <source>
        <dbReference type="ARBA" id="ARBA00023136"/>
    </source>
</evidence>
<feature type="transmembrane region" description="Helical" evidence="8">
    <location>
        <begin position="342"/>
        <end position="362"/>
    </location>
</feature>
<feature type="transmembrane region" description="Helical" evidence="8">
    <location>
        <begin position="253"/>
        <end position="273"/>
    </location>
</feature>
<reference evidence="10 11" key="1">
    <citation type="submission" date="2018-10" db="EMBL/GenBank/DDBJ databases">
        <title>Complete Genome Sequence and Transcriptomic Profiles of a Marine Bacterium, Pseudoalteromonas agarivorans Hao 2018.</title>
        <authorList>
            <person name="Hao L."/>
        </authorList>
    </citation>
    <scope>NUCLEOTIDE SEQUENCE [LARGE SCALE GENOMIC DNA]</scope>
    <source>
        <strain evidence="10 11">Hao 2018</strain>
    </source>
</reference>
<evidence type="ECO:0000256" key="1">
    <source>
        <dbReference type="ARBA" id="ARBA00004651"/>
    </source>
</evidence>
<dbReference type="InterPro" id="IPR036259">
    <property type="entry name" value="MFS_trans_sf"/>
</dbReference>
<comment type="subcellular location">
    <subcellularLocation>
        <location evidence="8">Cell inner membrane</location>
        <topology evidence="8">Multi-pass membrane protein</topology>
    </subcellularLocation>
    <subcellularLocation>
        <location evidence="1">Cell membrane</location>
        <topology evidence="1">Multi-pass membrane protein</topology>
    </subcellularLocation>
</comment>
<dbReference type="InterPro" id="IPR004812">
    <property type="entry name" value="Efflux_drug-R_Bcr/CmlA"/>
</dbReference>
<feature type="transmembrane region" description="Helical" evidence="8">
    <location>
        <begin position="280"/>
        <end position="301"/>
    </location>
</feature>